<evidence type="ECO:0000256" key="1">
    <source>
        <dbReference type="SAM" id="MobiDB-lite"/>
    </source>
</evidence>
<feature type="compositionally biased region" description="Polar residues" evidence="1">
    <location>
        <begin position="318"/>
        <end position="331"/>
    </location>
</feature>
<comment type="caution">
    <text evidence="2">The sequence shown here is derived from an EMBL/GenBank/DDBJ whole genome shotgun (WGS) entry which is preliminary data.</text>
</comment>
<keyword evidence="3" id="KW-1185">Reference proteome</keyword>
<dbReference type="PANTHER" id="PTHR45588">
    <property type="entry name" value="TPR DOMAIN-CONTAINING PROTEIN"/>
    <property type="match status" value="1"/>
</dbReference>
<gene>
    <name evidence="2" type="ORF">DUNSADRAFT_10766</name>
</gene>
<feature type="compositionally biased region" description="Polar residues" evidence="1">
    <location>
        <begin position="436"/>
        <end position="451"/>
    </location>
</feature>
<feature type="region of interest" description="Disordered" evidence="1">
    <location>
        <begin position="505"/>
        <end position="525"/>
    </location>
</feature>
<dbReference type="InterPro" id="IPR011990">
    <property type="entry name" value="TPR-like_helical_dom_sf"/>
</dbReference>
<name>A0ABQ7GEI5_DUNSA</name>
<dbReference type="PANTHER" id="PTHR45588:SF1">
    <property type="entry name" value="WW DOMAIN-CONTAINING PROTEIN"/>
    <property type="match status" value="1"/>
</dbReference>
<feature type="compositionally biased region" description="Polar residues" evidence="1">
    <location>
        <begin position="507"/>
        <end position="525"/>
    </location>
</feature>
<evidence type="ECO:0000313" key="3">
    <source>
        <dbReference type="Proteomes" id="UP000815325"/>
    </source>
</evidence>
<feature type="non-terminal residue" evidence="2">
    <location>
        <position position="1"/>
    </location>
</feature>
<feature type="compositionally biased region" description="Basic and acidic residues" evidence="1">
    <location>
        <begin position="367"/>
        <end position="377"/>
    </location>
</feature>
<dbReference type="SUPFAM" id="SSF48452">
    <property type="entry name" value="TPR-like"/>
    <property type="match status" value="1"/>
</dbReference>
<feature type="compositionally biased region" description="Basic and acidic residues" evidence="1">
    <location>
        <begin position="386"/>
        <end position="397"/>
    </location>
</feature>
<proteinExistence type="predicted"/>
<dbReference type="Gene3D" id="1.25.40.10">
    <property type="entry name" value="Tetratricopeptide repeat domain"/>
    <property type="match status" value="1"/>
</dbReference>
<feature type="compositionally biased region" description="Low complexity" evidence="1">
    <location>
        <begin position="332"/>
        <end position="363"/>
    </location>
</feature>
<protein>
    <submittedName>
        <fullName evidence="2">Uncharacterized protein</fullName>
    </submittedName>
</protein>
<dbReference type="Proteomes" id="UP000815325">
    <property type="component" value="Unassembled WGS sequence"/>
</dbReference>
<dbReference type="EMBL" id="MU069834">
    <property type="protein sequence ID" value="KAF5833020.1"/>
    <property type="molecule type" value="Genomic_DNA"/>
</dbReference>
<feature type="compositionally biased region" description="Basic residues" evidence="1">
    <location>
        <begin position="398"/>
        <end position="408"/>
    </location>
</feature>
<organism evidence="2 3">
    <name type="scientific">Dunaliella salina</name>
    <name type="common">Green alga</name>
    <name type="synonym">Protococcus salinus</name>
    <dbReference type="NCBI Taxonomy" id="3046"/>
    <lineage>
        <taxon>Eukaryota</taxon>
        <taxon>Viridiplantae</taxon>
        <taxon>Chlorophyta</taxon>
        <taxon>core chlorophytes</taxon>
        <taxon>Chlorophyceae</taxon>
        <taxon>CS clade</taxon>
        <taxon>Chlamydomonadales</taxon>
        <taxon>Dunaliellaceae</taxon>
        <taxon>Dunaliella</taxon>
    </lineage>
</organism>
<feature type="region of interest" description="Disordered" evidence="1">
    <location>
        <begin position="289"/>
        <end position="488"/>
    </location>
</feature>
<reference evidence="2" key="1">
    <citation type="submission" date="2017-08" db="EMBL/GenBank/DDBJ databases">
        <authorList>
            <person name="Polle J.E."/>
            <person name="Barry K."/>
            <person name="Cushman J."/>
            <person name="Schmutz J."/>
            <person name="Tran D."/>
            <person name="Hathwaick L.T."/>
            <person name="Yim W.C."/>
            <person name="Jenkins J."/>
            <person name="Mckie-Krisberg Z.M."/>
            <person name="Prochnik S."/>
            <person name="Lindquist E."/>
            <person name="Dockter R.B."/>
            <person name="Adam C."/>
            <person name="Molina H."/>
            <person name="Bunkerborg J."/>
            <person name="Jin E."/>
            <person name="Buchheim M."/>
            <person name="Magnuson J."/>
        </authorList>
    </citation>
    <scope>NUCLEOTIDE SEQUENCE</scope>
    <source>
        <strain evidence="2">CCAP 19/18</strain>
    </source>
</reference>
<feature type="compositionally biased region" description="Basic and acidic residues" evidence="1">
    <location>
        <begin position="464"/>
        <end position="473"/>
    </location>
</feature>
<accession>A0ABQ7GEI5</accession>
<sequence>TGYWHKGVEVNEAALQVDFALATRCVEPYTPFHNAQMLIYSAMSGAEKEAAERWASRLAEFPKMFGPSYETDGKDHIMLPFVWLRFASWRPLLALKPEDLDPSGDGVRVSDQAKPFSKAVYHLVRSYAFAAMAASSPDEGPGMAGLSQRSSRVQRAYDELHALEVTVDGLRDDDITEPGQGLGLFSLAYKAISMHGLEMAKARLSVLGGNFGAAVTHLHAARHIEVSTGYMEPPRFFQFSTECLGWVFLQAGRLSEAAQAYMQGLKQFPRSPWSLTGLKQVWETAGQLQRAAQMEQPSHSDPLTTQGLQGLQGKGSISPLTTLHASSSSKSQQQQPLQQQQEPLQQQQQPLQEQQQQQQQQQQVGMSDEKKGQDATSREVIQMSGKELKDEQDDRAKSKLKARGRKLLRAPSLEEGEGYGLGDSDQKAPSAGLNAAQPNAAESNAMGTSRDGNGAVLKSVQQSKGEDWTEHELQGSSSDAVQALPPGIPTAEEVDALLSELSAESSGMAQQLGSSCPSFSVPLQP</sequence>
<evidence type="ECO:0000313" key="2">
    <source>
        <dbReference type="EMBL" id="KAF5833020.1"/>
    </source>
</evidence>